<feature type="transmembrane region" description="Helical" evidence="1">
    <location>
        <begin position="120"/>
        <end position="140"/>
    </location>
</feature>
<accession>A0ABD3VTB9</accession>
<reference evidence="2 3" key="1">
    <citation type="submission" date="2024-11" db="EMBL/GenBank/DDBJ databases">
        <title>Chromosome-level genome assembly of the freshwater bivalve Anodonta woodiana.</title>
        <authorList>
            <person name="Chen X."/>
        </authorList>
    </citation>
    <scope>NUCLEOTIDE SEQUENCE [LARGE SCALE GENOMIC DNA]</scope>
    <source>
        <strain evidence="2">MN2024</strain>
        <tissue evidence="2">Gills</tissue>
    </source>
</reference>
<keyword evidence="1" id="KW-0472">Membrane</keyword>
<evidence type="ECO:0000256" key="1">
    <source>
        <dbReference type="SAM" id="Phobius"/>
    </source>
</evidence>
<proteinExistence type="predicted"/>
<evidence type="ECO:0000313" key="3">
    <source>
        <dbReference type="Proteomes" id="UP001634394"/>
    </source>
</evidence>
<evidence type="ECO:0000313" key="2">
    <source>
        <dbReference type="EMBL" id="KAL3864371.1"/>
    </source>
</evidence>
<name>A0ABD3VTB9_SINWO</name>
<comment type="caution">
    <text evidence="2">The sequence shown here is derived from an EMBL/GenBank/DDBJ whole genome shotgun (WGS) entry which is preliminary data.</text>
</comment>
<keyword evidence="1" id="KW-1133">Transmembrane helix</keyword>
<feature type="transmembrane region" description="Helical" evidence="1">
    <location>
        <begin position="12"/>
        <end position="33"/>
    </location>
</feature>
<sequence>MSLSQAWRFSSLGMLTISVLFQVIALCSPGWHIEESDGRIMSTGPIMQTTCHTGNGTCTSRTRLEDLMSTRQDTYFTEWIFSMQMFHMIITLVTIVVPIAFCLVVLVLHVFSIWNRRAGMYLYPVGTVSLAVACTLQLSLTVTSTGMSSVHAHYQLYSNIQTPWSLVLYGLSSFFTLIILAGYFTMLLQKVKMQARVENIQMEENSMEESLIK</sequence>
<dbReference type="AlphaFoldDB" id="A0ABD3VTB9"/>
<keyword evidence="3" id="KW-1185">Reference proteome</keyword>
<dbReference type="Proteomes" id="UP001634394">
    <property type="component" value="Unassembled WGS sequence"/>
</dbReference>
<organism evidence="2 3">
    <name type="scientific">Sinanodonta woodiana</name>
    <name type="common">Chinese pond mussel</name>
    <name type="synonym">Anodonta woodiana</name>
    <dbReference type="NCBI Taxonomy" id="1069815"/>
    <lineage>
        <taxon>Eukaryota</taxon>
        <taxon>Metazoa</taxon>
        <taxon>Spiralia</taxon>
        <taxon>Lophotrochozoa</taxon>
        <taxon>Mollusca</taxon>
        <taxon>Bivalvia</taxon>
        <taxon>Autobranchia</taxon>
        <taxon>Heteroconchia</taxon>
        <taxon>Palaeoheterodonta</taxon>
        <taxon>Unionida</taxon>
        <taxon>Unionoidea</taxon>
        <taxon>Unionidae</taxon>
        <taxon>Unioninae</taxon>
        <taxon>Sinanodonta</taxon>
    </lineage>
</organism>
<feature type="transmembrane region" description="Helical" evidence="1">
    <location>
        <begin position="166"/>
        <end position="188"/>
    </location>
</feature>
<protein>
    <submittedName>
        <fullName evidence="2">Uncharacterized protein</fullName>
    </submittedName>
</protein>
<feature type="transmembrane region" description="Helical" evidence="1">
    <location>
        <begin position="85"/>
        <end position="108"/>
    </location>
</feature>
<keyword evidence="1" id="KW-0812">Transmembrane</keyword>
<dbReference type="EMBL" id="JBJQND010000010">
    <property type="protein sequence ID" value="KAL3864371.1"/>
    <property type="molecule type" value="Genomic_DNA"/>
</dbReference>
<gene>
    <name evidence="2" type="ORF">ACJMK2_006061</name>
</gene>